<reference evidence="2 3" key="1">
    <citation type="submission" date="2024-01" db="EMBL/GenBank/DDBJ databases">
        <title>Seven novel Bacillus-like species.</title>
        <authorList>
            <person name="Liu G."/>
        </authorList>
    </citation>
    <scope>NUCLEOTIDE SEQUENCE [LARGE SCALE GENOMIC DNA]</scope>
    <source>
        <strain evidence="2 3">FJAT-51639</strain>
    </source>
</reference>
<dbReference type="EMBL" id="JBAWSX010000017">
    <property type="protein sequence ID" value="MEI4803772.1"/>
    <property type="molecule type" value="Genomic_DNA"/>
</dbReference>
<keyword evidence="1" id="KW-0812">Transmembrane</keyword>
<proteinExistence type="predicted"/>
<comment type="caution">
    <text evidence="2">The sequence shown here is derived from an EMBL/GenBank/DDBJ whole genome shotgun (WGS) entry which is preliminary data.</text>
</comment>
<evidence type="ECO:0000256" key="1">
    <source>
        <dbReference type="SAM" id="Phobius"/>
    </source>
</evidence>
<keyword evidence="1" id="KW-1133">Transmembrane helix</keyword>
<organism evidence="2 3">
    <name type="scientific">Bacillus bruguierae</name>
    <dbReference type="NCBI Taxonomy" id="3127667"/>
    <lineage>
        <taxon>Bacteria</taxon>
        <taxon>Bacillati</taxon>
        <taxon>Bacillota</taxon>
        <taxon>Bacilli</taxon>
        <taxon>Bacillales</taxon>
        <taxon>Bacillaceae</taxon>
        <taxon>Bacillus</taxon>
    </lineage>
</organism>
<keyword evidence="1" id="KW-0472">Membrane</keyword>
<protein>
    <submittedName>
        <fullName evidence="2">Uncharacterized protein</fullName>
    </submittedName>
</protein>
<dbReference type="Proteomes" id="UP001372526">
    <property type="component" value="Unassembled WGS sequence"/>
</dbReference>
<name>A0ABU8FM51_9BACI</name>
<keyword evidence="3" id="KW-1185">Reference proteome</keyword>
<feature type="transmembrane region" description="Helical" evidence="1">
    <location>
        <begin position="20"/>
        <end position="39"/>
    </location>
</feature>
<evidence type="ECO:0000313" key="3">
    <source>
        <dbReference type="Proteomes" id="UP001372526"/>
    </source>
</evidence>
<evidence type="ECO:0000313" key="2">
    <source>
        <dbReference type="EMBL" id="MEI4803772.1"/>
    </source>
</evidence>
<dbReference type="PROSITE" id="PS51257">
    <property type="entry name" value="PROKAR_LIPOPROTEIN"/>
    <property type="match status" value="1"/>
</dbReference>
<dbReference type="RefSeq" id="WP_336474079.1">
    <property type="nucleotide sequence ID" value="NZ_JBAWSX010000017.1"/>
</dbReference>
<gene>
    <name evidence="2" type="ORF">WAZ07_21520</name>
</gene>
<accession>A0ABU8FM51</accession>
<sequence length="43" mass="4829">MEMEDKGQEIKSKESNDKPLAFGFILFMVLGCFCPNPRYGGIS</sequence>